<keyword evidence="2" id="KW-0472">Membrane</keyword>
<dbReference type="InterPro" id="IPR003006">
    <property type="entry name" value="Ig/MHC_CS"/>
</dbReference>
<reference evidence="5" key="1">
    <citation type="submission" date="2025-08" db="UniProtKB">
        <authorList>
            <consortium name="RefSeq"/>
        </authorList>
    </citation>
    <scope>IDENTIFICATION</scope>
    <source>
        <strain evidence="5">Nigerian</strain>
        <tissue evidence="5">Liver and blood</tissue>
    </source>
</reference>
<dbReference type="OMA" id="ADGHFPK"/>
<dbReference type="SMART" id="SM00407">
    <property type="entry name" value="IGc1"/>
    <property type="match status" value="4"/>
</dbReference>
<dbReference type="Proteomes" id="UP000008143">
    <property type="component" value="Chromosome 1"/>
</dbReference>
<dbReference type="InterPro" id="IPR013783">
    <property type="entry name" value="Ig-like_fold"/>
</dbReference>
<dbReference type="InterPro" id="IPR050380">
    <property type="entry name" value="Immune_Resp_Modulators"/>
</dbReference>
<gene>
    <name evidence="5 6" type="primary">LOC100494943</name>
</gene>
<dbReference type="PANTHER" id="PTHR23411">
    <property type="entry name" value="TAPASIN"/>
    <property type="match status" value="1"/>
</dbReference>
<proteinExistence type="predicted"/>
<dbReference type="GeneID" id="100494943"/>
<dbReference type="OrthoDB" id="9049585at2759"/>
<feature type="domain" description="Ig-like" evidence="3">
    <location>
        <begin position="81"/>
        <end position="168"/>
    </location>
</feature>
<dbReference type="InterPro" id="IPR036179">
    <property type="entry name" value="Ig-like_dom_sf"/>
</dbReference>
<keyword evidence="2" id="KW-1133">Transmembrane helix</keyword>
<dbReference type="RefSeq" id="XP_031747159.1">
    <property type="nucleotide sequence ID" value="XM_031891299.1"/>
</dbReference>
<keyword evidence="1" id="KW-0393">Immunoglobulin domain</keyword>
<feature type="transmembrane region" description="Helical" evidence="2">
    <location>
        <begin position="777"/>
        <end position="801"/>
    </location>
</feature>
<evidence type="ECO:0000313" key="4">
    <source>
        <dbReference type="Proteomes" id="UP000008143"/>
    </source>
</evidence>
<evidence type="ECO:0000256" key="2">
    <source>
        <dbReference type="SAM" id="Phobius"/>
    </source>
</evidence>
<keyword evidence="2" id="KW-0812">Transmembrane</keyword>
<dbReference type="FunFam" id="2.60.40.10:FF:003321">
    <property type="match status" value="2"/>
</dbReference>
<keyword evidence="4" id="KW-1185">Reference proteome</keyword>
<evidence type="ECO:0000259" key="3">
    <source>
        <dbReference type="PROSITE" id="PS50835"/>
    </source>
</evidence>
<dbReference type="PROSITE" id="PS00290">
    <property type="entry name" value="IG_MHC"/>
    <property type="match status" value="1"/>
</dbReference>
<dbReference type="AGR" id="Xenbase:XB-GENE-29082475"/>
<feature type="domain" description="Ig-like" evidence="3">
    <location>
        <begin position="573"/>
        <end position="664"/>
    </location>
</feature>
<feature type="domain" description="Ig-like" evidence="3">
    <location>
        <begin position="1"/>
        <end position="69"/>
    </location>
</feature>
<accession>A0A8J1INK1</accession>
<feature type="domain" description="Ig-like" evidence="3">
    <location>
        <begin position="288"/>
        <end position="386"/>
    </location>
</feature>
<feature type="domain" description="Ig-like" evidence="3">
    <location>
        <begin position="392"/>
        <end position="483"/>
    </location>
</feature>
<protein>
    <submittedName>
        <fullName evidence="5">Ig heavy chain C region, membrane-bound form</fullName>
    </submittedName>
</protein>
<dbReference type="InterPro" id="IPR007110">
    <property type="entry name" value="Ig-like_dom"/>
</dbReference>
<name>A0A8J1INK1_XENTR</name>
<evidence type="ECO:0000313" key="6">
    <source>
        <dbReference type="Xenbase" id="XB-GENE-29082475"/>
    </source>
</evidence>
<dbReference type="SUPFAM" id="SSF48726">
    <property type="entry name" value="Immunoglobulin"/>
    <property type="match status" value="7"/>
</dbReference>
<dbReference type="Pfam" id="PF07654">
    <property type="entry name" value="C1-set"/>
    <property type="match status" value="4"/>
</dbReference>
<dbReference type="PROSITE" id="PS50835">
    <property type="entry name" value="IG_LIKE"/>
    <property type="match status" value="5"/>
</dbReference>
<dbReference type="InterPro" id="IPR003597">
    <property type="entry name" value="Ig_C1-set"/>
</dbReference>
<organism evidence="4 5">
    <name type="scientific">Xenopus tropicalis</name>
    <name type="common">Western clawed frog</name>
    <name type="synonym">Silurana tropicalis</name>
    <dbReference type="NCBI Taxonomy" id="8364"/>
    <lineage>
        <taxon>Eukaryota</taxon>
        <taxon>Metazoa</taxon>
        <taxon>Chordata</taxon>
        <taxon>Craniata</taxon>
        <taxon>Vertebrata</taxon>
        <taxon>Euteleostomi</taxon>
        <taxon>Amphibia</taxon>
        <taxon>Batrachia</taxon>
        <taxon>Anura</taxon>
        <taxon>Pipoidea</taxon>
        <taxon>Pipidae</taxon>
        <taxon>Xenopodinae</taxon>
        <taxon>Xenopus</taxon>
        <taxon>Silurana</taxon>
    </lineage>
</organism>
<evidence type="ECO:0000256" key="1">
    <source>
        <dbReference type="ARBA" id="ARBA00023319"/>
    </source>
</evidence>
<evidence type="ECO:0000313" key="5">
    <source>
        <dbReference type="RefSeq" id="XP_031747159.1"/>
    </source>
</evidence>
<dbReference type="Xenbase" id="XB-GENE-29082475">
    <property type="gene designation" value="LOC100494943"/>
</dbReference>
<sequence length="804" mass="91144">MQENILIGCIIIGSVKPETIEWTTKDKSQVNEKRYDAAQISILAIPSQDWNNKHFTCSIKEDNTNKKFDLQRRCGKSYSDPIVETLISSCAAIDIVPLTCFVTNFRPNVTKLVWLRNGVAENNYVGFSPELDNAHIVMGKSIKNVSSESWNKEDIYTCQVTSHDKSIIRNISRCSACQSTSGDPVVILDQPTNEELFSNEGKITCTVFGSKLDIKEVYVKRNGIKVNTEDNKTQDDKHVKITYKITLEQWESTTELSCVATKYCTSTDTEKTIKIEKKKTEPKDFKIPSVSVSRLYHHEFQEGEWITLICKVTGFYPEEIGIKWENKNKGVSASSYTRSPVSCSEKSCSAFSLLKFSKKEEIGGYQCVIQHKSLKQPNRRISQKVTETQREPSVLVLQSSDSEEKKTLACIADGHFPKDIKIEWKLHDGSTLPSSTETDYKNNGTFRTICSIPVKKDYWAMGHTYKCEVTHKSIVKKIVKNINAFGLFASKTSHVSCVTNAINASIKWILDGKPRLQNDSKEQIIHNNRTWIKSTISIGFKEWNAASNFSCMLDVPKELPQSQLKTYKTQREPSVLVLQSPDSEERKTLVCIADGHFPKEIKVEWKVHNESLDSSYNETEYKSDGTYRTMCSIEVSKDDWAKGHTYTCEVSHKSISKNIVKTINALGLLVDKTAHISCVTNAINPSIKWILDGKPRSQNDSKEQIIHNNRTWFKSTVSIDLEGWNATSNFSCMLDLPQEPKLNVLRTYNTTQPTDTPFIYQDEGGEELSDTEDTSSVWTTSTTFITLFLITIVYSTFVTFIKVK</sequence>
<dbReference type="CDD" id="cd00098">
    <property type="entry name" value="IgC1"/>
    <property type="match status" value="3"/>
</dbReference>
<dbReference type="KEGG" id="xtr:100494943"/>
<dbReference type="Gene3D" id="2.60.40.10">
    <property type="entry name" value="Immunoglobulins"/>
    <property type="match status" value="4"/>
</dbReference>
<dbReference type="AlphaFoldDB" id="A0A8J1INK1"/>